<evidence type="ECO:0000313" key="1">
    <source>
        <dbReference type="EMBL" id="SUJ18705.1"/>
    </source>
</evidence>
<organism evidence="1 2">
    <name type="scientific">Sphingobacterium spiritivorum</name>
    <name type="common">Flavobacterium spiritivorum</name>
    <dbReference type="NCBI Taxonomy" id="258"/>
    <lineage>
        <taxon>Bacteria</taxon>
        <taxon>Pseudomonadati</taxon>
        <taxon>Bacteroidota</taxon>
        <taxon>Sphingobacteriia</taxon>
        <taxon>Sphingobacteriales</taxon>
        <taxon>Sphingobacteriaceae</taxon>
        <taxon>Sphingobacterium</taxon>
    </lineage>
</organism>
<gene>
    <name evidence="1" type="ORF">NCTC11388_02789</name>
</gene>
<name>A0A380CE37_SPHSI</name>
<dbReference type="AlphaFoldDB" id="A0A380CE37"/>
<proteinExistence type="predicted"/>
<dbReference type="EMBL" id="UGYW01000002">
    <property type="protein sequence ID" value="SUJ18705.1"/>
    <property type="molecule type" value="Genomic_DNA"/>
</dbReference>
<sequence length="44" mass="4656">MSELTILESALPSILDQDKKGIATIVYFGDAGAGISESLGQLFR</sequence>
<protein>
    <submittedName>
        <fullName evidence="1">Uncharacterized protein</fullName>
    </submittedName>
</protein>
<reference evidence="1 2" key="1">
    <citation type="submission" date="2018-06" db="EMBL/GenBank/DDBJ databases">
        <authorList>
            <consortium name="Pathogen Informatics"/>
            <person name="Doyle S."/>
        </authorList>
    </citation>
    <scope>NUCLEOTIDE SEQUENCE [LARGE SCALE GENOMIC DNA]</scope>
    <source>
        <strain evidence="1 2">NCTC11388</strain>
    </source>
</reference>
<dbReference type="Proteomes" id="UP000254893">
    <property type="component" value="Unassembled WGS sequence"/>
</dbReference>
<evidence type="ECO:0000313" key="2">
    <source>
        <dbReference type="Proteomes" id="UP000254893"/>
    </source>
</evidence>
<accession>A0A380CE37</accession>